<evidence type="ECO:0000256" key="6">
    <source>
        <dbReference type="ARBA" id="ARBA00025162"/>
    </source>
</evidence>
<dbReference type="Pfam" id="PF00009">
    <property type="entry name" value="GTP_EFTU"/>
    <property type="match status" value="1"/>
</dbReference>
<geneLocation type="chloroplast" evidence="9"/>
<dbReference type="SUPFAM" id="SSF52156">
    <property type="entry name" value="Initiation factor IF2/eIF5b, domain 3"/>
    <property type="match status" value="1"/>
</dbReference>
<dbReference type="FunFam" id="2.40.30.10:FF:000008">
    <property type="entry name" value="Translation initiation factor IF-2"/>
    <property type="match status" value="1"/>
</dbReference>
<evidence type="ECO:0000256" key="5">
    <source>
        <dbReference type="ARBA" id="ARBA00023134"/>
    </source>
</evidence>
<dbReference type="CDD" id="cd01887">
    <property type="entry name" value="IF2_eIF5B"/>
    <property type="match status" value="1"/>
</dbReference>
<dbReference type="InterPro" id="IPR009000">
    <property type="entry name" value="Transl_B-barrel_sf"/>
</dbReference>
<dbReference type="Pfam" id="PF04760">
    <property type="entry name" value="IF2_N"/>
    <property type="match status" value="1"/>
</dbReference>
<dbReference type="InterPro" id="IPR006847">
    <property type="entry name" value="IF2_N"/>
</dbReference>
<dbReference type="InterPro" id="IPR053905">
    <property type="entry name" value="EF-G-like_DII"/>
</dbReference>
<evidence type="ECO:0000256" key="1">
    <source>
        <dbReference type="ARBA" id="ARBA00007733"/>
    </source>
</evidence>
<dbReference type="EMBL" id="MF101431">
    <property type="protein sequence ID" value="ARW64155.1"/>
    <property type="molecule type" value="Genomic_DNA"/>
</dbReference>
<proteinExistence type="inferred from homology"/>
<dbReference type="FunFam" id="3.40.50.300:FF:000019">
    <property type="entry name" value="Translation initiation factor IF-2"/>
    <property type="match status" value="1"/>
</dbReference>
<evidence type="ECO:0000256" key="4">
    <source>
        <dbReference type="ARBA" id="ARBA00022917"/>
    </source>
</evidence>
<accession>A0A1Z1ME81</accession>
<dbReference type="PANTHER" id="PTHR43381">
    <property type="entry name" value="TRANSLATION INITIATION FACTOR IF-2-RELATED"/>
    <property type="match status" value="1"/>
</dbReference>
<feature type="domain" description="Tr-type G" evidence="8">
    <location>
        <begin position="254"/>
        <end position="426"/>
    </location>
</feature>
<dbReference type="SUPFAM" id="SSF50447">
    <property type="entry name" value="Translation proteins"/>
    <property type="match status" value="2"/>
</dbReference>
<dbReference type="AlphaFoldDB" id="A0A1Z1ME81"/>
<keyword evidence="4" id="KW-0648">Protein biosynthesis</keyword>
<protein>
    <recommendedName>
        <fullName evidence="7">Translation initiation factor IF-2, chloroplastic</fullName>
    </recommendedName>
</protein>
<keyword evidence="3" id="KW-0547">Nucleotide-binding</keyword>
<dbReference type="Gene3D" id="3.40.50.10050">
    <property type="entry name" value="Translation initiation factor IF- 2, domain 3"/>
    <property type="match status" value="1"/>
</dbReference>
<keyword evidence="9" id="KW-0150">Chloroplast</keyword>
<evidence type="ECO:0000256" key="7">
    <source>
        <dbReference type="ARBA" id="ARBA00044105"/>
    </source>
</evidence>
<sequence>MIYLFPKKNLNSGITLNNLSVCCCECSDDIFKLKLPKLIENILTVTPKTVDTLIDSSLNNNTDNLYKFEKKYKSNDYVTNSPDIKKVRSKSIKTKRNNSNVILSKEMLVDNQDDALDSNSLNLSIVKSRKNTYKNKNKIKENDVARKGNTKSLFSKDKDIKNLSLNQNQLIKEVIISRPLTVQDLSSEINVPEAEIITYLFLNKGIAATINQLLDVDIAREVAINYGIVVLDSEVIDDYVLGSLKSVNYSDGSTRSPIITILGHVDHGKTSLLDAILKTNLVSRESGGITQSISAYEMTWKHESNSYDLIFIDTPGHQSFKTMRLRGSTITDIALLVIAINDGLKPQTIEAIDYIQKLSINFIIVITKVDKTDQNIDHILNELIKYDITTEQWGGVTPIVQVSALNSRNVETLLSKICNLSNAKNFTANYSKLARGTIIDSYLDKQQGPIANIIVQDGMLKVGNVIASGNLYGKVKKIVNLSSKVVSSAEPSSIIKVLAFSSIPKAGLSFEAFVSEKQAKHFCLGYSKETNIVNLLQSSNNRIISNSDLKQLNLIIKADKLGSLEAIIDLLSTISQLKVQLCIISASLNLISNSDLNLAVNTSSIIVAFNTSPIADISNNIKKYNLVFQNFNVIYDLLDYVKSAMLNLIEPEYDKVFIGSATVRTVFKINKGFVAGCYVYEGKLVKMSYISVYRNNQLVYEGDLKSLKRVKDDVDEVLVENECGIMCDYILWEKNDQISAYSLIPKQKSL</sequence>
<keyword evidence="9" id="KW-0934">Plastid</keyword>
<dbReference type="InterPro" id="IPR036925">
    <property type="entry name" value="TIF_IF2_dom3_sf"/>
</dbReference>
<evidence type="ECO:0000256" key="2">
    <source>
        <dbReference type="ARBA" id="ARBA00022540"/>
    </source>
</evidence>
<evidence type="ECO:0000256" key="3">
    <source>
        <dbReference type="ARBA" id="ARBA00022741"/>
    </source>
</evidence>
<dbReference type="InterPro" id="IPR015760">
    <property type="entry name" value="TIF_IF2"/>
</dbReference>
<dbReference type="Pfam" id="PF22042">
    <property type="entry name" value="EF-G_D2"/>
    <property type="match status" value="1"/>
</dbReference>
<dbReference type="GO" id="GO:0005525">
    <property type="term" value="F:GTP binding"/>
    <property type="evidence" value="ECO:0007669"/>
    <property type="project" value="UniProtKB-KW"/>
</dbReference>
<keyword evidence="2 9" id="KW-0396">Initiation factor</keyword>
<organism evidence="9">
    <name type="scientific">Chondria sp.</name>
    <name type="common">in: red algae</name>
    <dbReference type="NCBI Taxonomy" id="1982705"/>
    <lineage>
        <taxon>Eukaryota</taxon>
        <taxon>Rhodophyta</taxon>
        <taxon>Florideophyceae</taxon>
        <taxon>Rhodymeniophycidae</taxon>
        <taxon>Ceramiales</taxon>
        <taxon>Rhodomelaceae</taxon>
        <taxon>Chondrieae</taxon>
        <taxon>Chondria</taxon>
    </lineage>
</organism>
<dbReference type="NCBIfam" id="TIGR00487">
    <property type="entry name" value="IF-2"/>
    <property type="match status" value="1"/>
</dbReference>
<comment type="similarity">
    <text evidence="1">Belongs to the TRAFAC class translation factor GTPase superfamily. Classic translation factor GTPase family. IF-2 subfamily.</text>
</comment>
<dbReference type="CDD" id="cd03692">
    <property type="entry name" value="mtIF2_IVc"/>
    <property type="match status" value="1"/>
</dbReference>
<evidence type="ECO:0000259" key="8">
    <source>
        <dbReference type="PROSITE" id="PS51722"/>
    </source>
</evidence>
<dbReference type="InterPro" id="IPR027417">
    <property type="entry name" value="P-loop_NTPase"/>
</dbReference>
<dbReference type="InterPro" id="IPR000178">
    <property type="entry name" value="TF_IF2_bacterial-like"/>
</dbReference>
<dbReference type="SUPFAM" id="SSF52540">
    <property type="entry name" value="P-loop containing nucleoside triphosphate hydrolases"/>
    <property type="match status" value="1"/>
</dbReference>
<dbReference type="Gene3D" id="2.40.30.10">
    <property type="entry name" value="Translation factors"/>
    <property type="match status" value="2"/>
</dbReference>
<dbReference type="CDD" id="cd03702">
    <property type="entry name" value="IF2_mtIF2_II"/>
    <property type="match status" value="1"/>
</dbReference>
<dbReference type="PRINTS" id="PR00315">
    <property type="entry name" value="ELONGATNFCT"/>
</dbReference>
<keyword evidence="5" id="KW-0342">GTP-binding</keyword>
<comment type="function">
    <text evidence="6">One of the essential components for the initiation of protein synthesis. Protects formylmethionyl-tRNA from spontaneous hydrolysis and promotes its binding to the 30S ribosomal subunits. Also involved in the hydrolysis of GTP during the formation of the 70S ribosomal complex.</text>
</comment>
<dbReference type="Pfam" id="PF11987">
    <property type="entry name" value="IF-2"/>
    <property type="match status" value="1"/>
</dbReference>
<dbReference type="NCBIfam" id="TIGR00231">
    <property type="entry name" value="small_GTP"/>
    <property type="match status" value="1"/>
</dbReference>
<dbReference type="InterPro" id="IPR005225">
    <property type="entry name" value="Small_GTP-bd"/>
</dbReference>
<dbReference type="GO" id="GO:0003743">
    <property type="term" value="F:translation initiation factor activity"/>
    <property type="evidence" value="ECO:0007669"/>
    <property type="project" value="UniProtKB-KW"/>
</dbReference>
<dbReference type="Gene3D" id="3.40.50.300">
    <property type="entry name" value="P-loop containing nucleotide triphosphate hydrolases"/>
    <property type="match status" value="1"/>
</dbReference>
<reference evidence="9" key="1">
    <citation type="journal article" date="2017" name="J. Phycol.">
        <title>Analysis of chloroplast genomes and a supermatrix inform reclassification of the Rhodomelaceae (Rhodophyta).</title>
        <authorList>
            <person name="Diaz-Tapia P."/>
            <person name="Maggs C.A."/>
            <person name="West J.A."/>
            <person name="Verbruggen H."/>
        </authorList>
    </citation>
    <scope>NUCLEOTIDE SEQUENCE</scope>
    <source>
        <strain evidence="9">PD745</strain>
    </source>
</reference>
<gene>
    <name evidence="9" type="primary">infB</name>
</gene>
<dbReference type="InterPro" id="IPR044145">
    <property type="entry name" value="IF2_II"/>
</dbReference>
<dbReference type="InterPro" id="IPR000795">
    <property type="entry name" value="T_Tr_GTP-bd_dom"/>
</dbReference>
<dbReference type="InterPro" id="IPR023115">
    <property type="entry name" value="TIF_IF2_dom3"/>
</dbReference>
<dbReference type="FunFam" id="3.40.50.10050:FF:000001">
    <property type="entry name" value="Translation initiation factor IF-2"/>
    <property type="match status" value="1"/>
</dbReference>
<dbReference type="GO" id="GO:0003924">
    <property type="term" value="F:GTPase activity"/>
    <property type="evidence" value="ECO:0007669"/>
    <property type="project" value="InterPro"/>
</dbReference>
<name>A0A1Z1ME81_9FLOR</name>
<dbReference type="GO" id="GO:0005829">
    <property type="term" value="C:cytosol"/>
    <property type="evidence" value="ECO:0007669"/>
    <property type="project" value="TreeGrafter"/>
</dbReference>
<evidence type="ECO:0000313" key="9">
    <source>
        <dbReference type="EMBL" id="ARW64155.1"/>
    </source>
</evidence>
<dbReference type="PANTHER" id="PTHR43381:SF5">
    <property type="entry name" value="TR-TYPE G DOMAIN-CONTAINING PROTEIN"/>
    <property type="match status" value="1"/>
</dbReference>
<dbReference type="PROSITE" id="PS51722">
    <property type="entry name" value="G_TR_2"/>
    <property type="match status" value="1"/>
</dbReference>